<name>A0A202BD38_CHRVL</name>
<evidence type="ECO:0000313" key="1">
    <source>
        <dbReference type="EMBL" id="OVE49464.1"/>
    </source>
</evidence>
<protein>
    <submittedName>
        <fullName evidence="1">Uncharacterized protein</fullName>
    </submittedName>
</protein>
<gene>
    <name evidence="1" type="ORF">CBW21_06160</name>
</gene>
<reference evidence="1 2" key="1">
    <citation type="submission" date="2017-05" db="EMBL/GenBank/DDBJ databases">
        <title>Chromobacterium violaceum GHPS1 isolated from Hydrocarbon polluted soil in French Guiana display an awesome secondary metabolite arsenal and a battery of drug and heavy-metal-resistance and detoxification of xenobiotics proteins.</title>
        <authorList>
            <person name="Belbahri L."/>
        </authorList>
    </citation>
    <scope>NUCLEOTIDE SEQUENCE [LARGE SCALE GENOMIC DNA]</scope>
    <source>
        <strain evidence="1 2">GHPS1</strain>
    </source>
</reference>
<proteinExistence type="predicted"/>
<accession>A0A202BD38</accession>
<sequence length="119" mass="12937">MDKINIIEYDDAGRILQTGVASRENVEVEFALGKPLLQGEADPLTQYIAGGEVAPRPVNPAWLDGMVLRNLPVPCVLIVDGTSYDCDDTECELSFALPGLHHIQVEAWPARSATFEVAT</sequence>
<dbReference type="EMBL" id="NHOO01000004">
    <property type="protein sequence ID" value="OVE49464.1"/>
    <property type="molecule type" value="Genomic_DNA"/>
</dbReference>
<comment type="caution">
    <text evidence="1">The sequence shown here is derived from an EMBL/GenBank/DDBJ whole genome shotgun (WGS) entry which is preliminary data.</text>
</comment>
<dbReference type="RefSeq" id="WP_087697526.1">
    <property type="nucleotide sequence ID" value="NZ_NHOO01000004.1"/>
</dbReference>
<keyword evidence="2" id="KW-1185">Reference proteome</keyword>
<evidence type="ECO:0000313" key="2">
    <source>
        <dbReference type="Proteomes" id="UP000196342"/>
    </source>
</evidence>
<dbReference type="AlphaFoldDB" id="A0A202BD38"/>
<dbReference type="Proteomes" id="UP000196342">
    <property type="component" value="Unassembled WGS sequence"/>
</dbReference>
<organism evidence="1 2">
    <name type="scientific">Chromobacterium violaceum</name>
    <dbReference type="NCBI Taxonomy" id="536"/>
    <lineage>
        <taxon>Bacteria</taxon>
        <taxon>Pseudomonadati</taxon>
        <taxon>Pseudomonadota</taxon>
        <taxon>Betaproteobacteria</taxon>
        <taxon>Neisseriales</taxon>
        <taxon>Chromobacteriaceae</taxon>
        <taxon>Chromobacterium</taxon>
    </lineage>
</organism>